<organism evidence="1 2">
    <name type="scientific">Petrolisthes cinctipes</name>
    <name type="common">Flat porcelain crab</name>
    <dbReference type="NCBI Taxonomy" id="88211"/>
    <lineage>
        <taxon>Eukaryota</taxon>
        <taxon>Metazoa</taxon>
        <taxon>Ecdysozoa</taxon>
        <taxon>Arthropoda</taxon>
        <taxon>Crustacea</taxon>
        <taxon>Multicrustacea</taxon>
        <taxon>Malacostraca</taxon>
        <taxon>Eumalacostraca</taxon>
        <taxon>Eucarida</taxon>
        <taxon>Decapoda</taxon>
        <taxon>Pleocyemata</taxon>
        <taxon>Anomura</taxon>
        <taxon>Galatheoidea</taxon>
        <taxon>Porcellanidae</taxon>
        <taxon>Petrolisthes</taxon>
    </lineage>
</organism>
<comment type="caution">
    <text evidence="1">The sequence shown here is derived from an EMBL/GenBank/DDBJ whole genome shotgun (WGS) entry which is preliminary data.</text>
</comment>
<evidence type="ECO:0000313" key="1">
    <source>
        <dbReference type="EMBL" id="KAK3884660.1"/>
    </source>
</evidence>
<name>A0AAE1G3L5_PETCI</name>
<gene>
    <name evidence="1" type="ORF">Pcinc_011074</name>
</gene>
<dbReference type="AlphaFoldDB" id="A0AAE1G3L5"/>
<dbReference type="EMBL" id="JAWQEG010000860">
    <property type="protein sequence ID" value="KAK3884660.1"/>
    <property type="molecule type" value="Genomic_DNA"/>
</dbReference>
<proteinExistence type="predicted"/>
<accession>A0AAE1G3L5</accession>
<dbReference type="Proteomes" id="UP001286313">
    <property type="component" value="Unassembled WGS sequence"/>
</dbReference>
<evidence type="ECO:0000313" key="2">
    <source>
        <dbReference type="Proteomes" id="UP001286313"/>
    </source>
</evidence>
<sequence>MSDKYLFVNRRAETKHGRQIVRNLLNITGCADQNQGKAEAKHEPQIQQDLFIKNNDDAALDQSSQHATEDATEPFQLQKQLLERETVASHATGTTETKVCWSCCVCIPWKLELERWLAARNKGVYGANL</sequence>
<reference evidence="1" key="1">
    <citation type="submission" date="2023-10" db="EMBL/GenBank/DDBJ databases">
        <title>Genome assemblies of two species of porcelain crab, Petrolisthes cinctipes and Petrolisthes manimaculis (Anomura: Porcellanidae).</title>
        <authorList>
            <person name="Angst P."/>
        </authorList>
    </citation>
    <scope>NUCLEOTIDE SEQUENCE</scope>
    <source>
        <strain evidence="1">PB745_01</strain>
        <tissue evidence="1">Gill</tissue>
    </source>
</reference>
<keyword evidence="2" id="KW-1185">Reference proteome</keyword>
<protein>
    <submittedName>
        <fullName evidence="1">Uncharacterized protein</fullName>
    </submittedName>
</protein>